<feature type="region of interest" description="Disordered" evidence="8">
    <location>
        <begin position="275"/>
        <end position="300"/>
    </location>
</feature>
<evidence type="ECO:0000256" key="8">
    <source>
        <dbReference type="SAM" id="MobiDB-lite"/>
    </source>
</evidence>
<keyword evidence="3" id="KW-0732">Signal</keyword>
<evidence type="ECO:0000256" key="4">
    <source>
        <dbReference type="ARBA" id="ARBA00023136"/>
    </source>
</evidence>
<keyword evidence="10" id="KW-1185">Reference proteome</keyword>
<reference evidence="9" key="1">
    <citation type="submission" date="2022-12" db="EMBL/GenBank/DDBJ databases">
        <title>Phocaeicola acetigenes sp. nov., isolated feces from a healthy human.</title>
        <authorList>
            <person name="Do H."/>
            <person name="Ha Y.B."/>
            <person name="Kim J.-S."/>
            <person name="Suh M.K."/>
            <person name="Kim H.S."/>
            <person name="Lee J.-S."/>
        </authorList>
    </citation>
    <scope>NUCLEOTIDE SEQUENCE</scope>
    <source>
        <strain evidence="9">KGMB11183</strain>
    </source>
</reference>
<sequence length="443" mass="49341">MKLFQIFGLFMFLASCGEYKPEEELDSEGGEVNTTCTLQLNWQSENNSKLHYPLSVYVFDGANNCVLRESIASAYAGFSASLPQGKYTVSVFSALSSDDFAFPFEVIPDSYIRLKNENRCTLPLQMGQARVSLNQSTLVNLTLSYMVSALHFSFNLVPEEAKAVQVAVSPVSSSVSFIGNYKNDSESSVISCRKEGHVWKSDAVYVFPCKDTQTHLSVTVRMPDKDEVYSYTYNASLKPGYPYHFTGNYSDGVSLDGEFQIEGWHPGVDIEFGFDEIQPDEGGGEGGGGNPSGGEGDDDEVISVNTLPQADAVWGPFYVWKVETISSKEVEAFLIAPDQYYTVASGTESILSAYDVDGIQGWRVFSKDEAEAFRDQFYSFTMEELNKFLVAEGLDGFYYTDGARYLCNEGKSTFCFYNKRVLDAGATPKYYLRPVKEVRLRKE</sequence>
<dbReference type="PROSITE" id="PS51257">
    <property type="entry name" value="PROKAR_LIPOPROTEIN"/>
    <property type="match status" value="1"/>
</dbReference>
<evidence type="ECO:0000256" key="1">
    <source>
        <dbReference type="ARBA" id="ARBA00004442"/>
    </source>
</evidence>
<dbReference type="Proteomes" id="UP001141933">
    <property type="component" value="Unassembled WGS sequence"/>
</dbReference>
<proteinExistence type="inferred from homology"/>
<evidence type="ECO:0000256" key="7">
    <source>
        <dbReference type="ARBA" id="ARBA00023288"/>
    </source>
</evidence>
<evidence type="ECO:0000256" key="2">
    <source>
        <dbReference type="ARBA" id="ARBA00007248"/>
    </source>
</evidence>
<gene>
    <name evidence="9" type="ORF">O6P32_08505</name>
</gene>
<feature type="compositionally biased region" description="Gly residues" evidence="8">
    <location>
        <begin position="284"/>
        <end position="294"/>
    </location>
</feature>
<name>A0ABT4PI51_9BACT</name>
<evidence type="ECO:0000256" key="6">
    <source>
        <dbReference type="ARBA" id="ARBA00023237"/>
    </source>
</evidence>
<dbReference type="EMBL" id="JAPZVM010000006">
    <property type="protein sequence ID" value="MCZ8372744.1"/>
    <property type="molecule type" value="Genomic_DNA"/>
</dbReference>
<comment type="similarity">
    <text evidence="2">Belongs to the bacteroidetes fimbrillin superfamily. FimB/Mfa2 family.</text>
</comment>
<keyword evidence="4" id="KW-0472">Membrane</keyword>
<comment type="caution">
    <text evidence="9">The sequence shown here is derived from an EMBL/GenBank/DDBJ whole genome shotgun (WGS) entry which is preliminary data.</text>
</comment>
<evidence type="ECO:0000256" key="3">
    <source>
        <dbReference type="ARBA" id="ARBA00022729"/>
    </source>
</evidence>
<evidence type="ECO:0000313" key="10">
    <source>
        <dbReference type="Proteomes" id="UP001141933"/>
    </source>
</evidence>
<evidence type="ECO:0000256" key="5">
    <source>
        <dbReference type="ARBA" id="ARBA00023139"/>
    </source>
</evidence>
<protein>
    <submittedName>
        <fullName evidence="9">Uncharacterized protein</fullName>
    </submittedName>
</protein>
<keyword evidence="5" id="KW-0564">Palmitate</keyword>
<evidence type="ECO:0000313" key="9">
    <source>
        <dbReference type="EMBL" id="MCZ8372744.1"/>
    </source>
</evidence>
<dbReference type="RefSeq" id="WP_269878005.1">
    <property type="nucleotide sequence ID" value="NZ_JAPZVM010000006.1"/>
</dbReference>
<organism evidence="9 10">
    <name type="scientific">Phocaeicola acetigenes</name>
    <dbReference type="NCBI Taxonomy" id="3016083"/>
    <lineage>
        <taxon>Bacteria</taxon>
        <taxon>Pseudomonadati</taxon>
        <taxon>Bacteroidota</taxon>
        <taxon>Bacteroidia</taxon>
        <taxon>Bacteroidales</taxon>
        <taxon>Bacteroidaceae</taxon>
        <taxon>Phocaeicola</taxon>
    </lineage>
</organism>
<keyword evidence="6" id="KW-0998">Cell outer membrane</keyword>
<keyword evidence="7" id="KW-0449">Lipoprotein</keyword>
<dbReference type="InterPro" id="IPR014941">
    <property type="entry name" value="FimB/Mfa2/Mfa3"/>
</dbReference>
<accession>A0ABT4PI51</accession>
<comment type="subcellular location">
    <subcellularLocation>
        <location evidence="1">Cell outer membrane</location>
    </subcellularLocation>
</comment>
<dbReference type="Pfam" id="PF08842">
    <property type="entry name" value="Mfa2"/>
    <property type="match status" value="1"/>
</dbReference>